<gene>
    <name evidence="3" type="ORF">B296_00021165</name>
</gene>
<organism evidence="3 4">
    <name type="scientific">Ensete ventricosum</name>
    <name type="common">Abyssinian banana</name>
    <name type="synonym">Musa ensete</name>
    <dbReference type="NCBI Taxonomy" id="4639"/>
    <lineage>
        <taxon>Eukaryota</taxon>
        <taxon>Viridiplantae</taxon>
        <taxon>Streptophyta</taxon>
        <taxon>Embryophyta</taxon>
        <taxon>Tracheophyta</taxon>
        <taxon>Spermatophyta</taxon>
        <taxon>Magnoliopsida</taxon>
        <taxon>Liliopsida</taxon>
        <taxon>Zingiberales</taxon>
        <taxon>Musaceae</taxon>
        <taxon>Ensete</taxon>
    </lineage>
</organism>
<keyword evidence="1" id="KW-0175">Coiled coil</keyword>
<feature type="coiled-coil region" evidence="1">
    <location>
        <begin position="361"/>
        <end position="388"/>
    </location>
</feature>
<protein>
    <submittedName>
        <fullName evidence="3">Uncharacterized protein</fullName>
    </submittedName>
</protein>
<feature type="compositionally biased region" description="Polar residues" evidence="2">
    <location>
        <begin position="402"/>
        <end position="412"/>
    </location>
</feature>
<evidence type="ECO:0000256" key="1">
    <source>
        <dbReference type="SAM" id="Coils"/>
    </source>
</evidence>
<evidence type="ECO:0000256" key="2">
    <source>
        <dbReference type="SAM" id="MobiDB-lite"/>
    </source>
</evidence>
<name>A0A427APL3_ENSVE</name>
<dbReference type="EMBL" id="AMZH03001746">
    <property type="protein sequence ID" value="RRT78166.1"/>
    <property type="molecule type" value="Genomic_DNA"/>
</dbReference>
<evidence type="ECO:0000313" key="3">
    <source>
        <dbReference type="EMBL" id="RRT78166.1"/>
    </source>
</evidence>
<dbReference type="Proteomes" id="UP000287651">
    <property type="component" value="Unassembled WGS sequence"/>
</dbReference>
<sequence>MPAVLTFNPPSFAPPMVSQAGRMSSTSSHSESCSIVIWTHRPRVSDHPSKNSRSIAIVLSSGSATPVDHGVTDALAVMWSFFNVDSVVTTHRLIEMRKNYFIPPEYELHAPLPREHPYDAFPSGFSLLTDALEILSGWMKSGSGASNGSMVPSANSVFTSMVVVGSIVEKRASIDEGSSLRKHSRRGTSEQLANASRSTTVDPIEKGKEPMKIKEAPERGYTLRELCEVEDRAGVEKYFTTIMTRLKATEGEDPLVPRWSAISASSQVWAEGPLFREYLQGALYLVLVKQVYECFSEELMNRADKSGVWGLHFVNALIDRVHDAGQLARSQHEIILMLQAANKELKHGANQDLVAATKPRVKELEEDVNKVLSELESLKNHRRELKQEVGVLRSWMGLRMTGPTSRGNTSRGRGTEGGGCLQGISRVRVGPREYGDGQLRVRVPGVSTTPMWRWTSTNPLTTAPPREVADLVIIFMPSPRESLPLHYRQSVGPFSSSRSRRPLRVIERPQCQRPNCRATPVGVLDVVHRAHKTLGSSSTQAVRAPATRLLSPLSMFLLVTSANLLA</sequence>
<accession>A0A427APL3</accession>
<feature type="compositionally biased region" description="Polar residues" evidence="2">
    <location>
        <begin position="189"/>
        <end position="201"/>
    </location>
</feature>
<feature type="region of interest" description="Disordered" evidence="2">
    <location>
        <begin position="176"/>
        <end position="202"/>
    </location>
</feature>
<feature type="region of interest" description="Disordered" evidence="2">
    <location>
        <begin position="400"/>
        <end position="423"/>
    </location>
</feature>
<reference evidence="3 4" key="1">
    <citation type="journal article" date="2014" name="Agronomy (Basel)">
        <title>A Draft Genome Sequence for Ensete ventricosum, the Drought-Tolerant Tree Against Hunger.</title>
        <authorList>
            <person name="Harrison J."/>
            <person name="Moore K.A."/>
            <person name="Paszkiewicz K."/>
            <person name="Jones T."/>
            <person name="Grant M."/>
            <person name="Ambacheew D."/>
            <person name="Muzemil S."/>
            <person name="Studholme D.J."/>
        </authorList>
    </citation>
    <scope>NUCLEOTIDE SEQUENCE [LARGE SCALE GENOMIC DNA]</scope>
</reference>
<dbReference type="AlphaFoldDB" id="A0A427APL3"/>
<comment type="caution">
    <text evidence="3">The sequence shown here is derived from an EMBL/GenBank/DDBJ whole genome shotgun (WGS) entry which is preliminary data.</text>
</comment>
<evidence type="ECO:0000313" key="4">
    <source>
        <dbReference type="Proteomes" id="UP000287651"/>
    </source>
</evidence>
<proteinExistence type="predicted"/>